<dbReference type="Pfam" id="PF03401">
    <property type="entry name" value="TctC"/>
    <property type="match status" value="1"/>
</dbReference>
<keyword evidence="3" id="KW-1185">Reference proteome</keyword>
<dbReference type="InterPro" id="IPR005064">
    <property type="entry name" value="BUG"/>
</dbReference>
<dbReference type="Gene3D" id="3.40.190.10">
    <property type="entry name" value="Periplasmic binding protein-like II"/>
    <property type="match status" value="1"/>
</dbReference>
<dbReference type="OrthoDB" id="9780943at2"/>
<dbReference type="Gene3D" id="3.40.190.150">
    <property type="entry name" value="Bordetella uptake gene, domain 1"/>
    <property type="match status" value="1"/>
</dbReference>
<dbReference type="Proteomes" id="UP000490386">
    <property type="component" value="Unassembled WGS sequence"/>
</dbReference>
<reference evidence="2 3" key="1">
    <citation type="submission" date="2019-09" db="EMBL/GenBank/DDBJ databases">
        <title>Phylogeny of genus Pseudoclavibacter and closely related genus.</title>
        <authorList>
            <person name="Li Y."/>
        </authorList>
    </citation>
    <scope>NUCLEOTIDE SEQUENCE [LARGE SCALE GENOMIC DNA]</scope>
    <source>
        <strain evidence="2 3">THG-MD12</strain>
    </source>
</reference>
<dbReference type="AlphaFoldDB" id="A0A7J5AZQ9"/>
<sequence length="321" mass="33238">MGGLGIAATAVLVGIAAFDASDSTTGTDPSTKLTFMAPAAPGGGWDGVAREAQQALRADGIVNNVQVVNVPGAGGTIGLSQFVGLGADPTNLMMTGTVMMGAINVNDSAVDLSDTTPIVRLAEDYEVFIVPADSPYETLDDFIADWKTDPHALAVGGGGVGGTDHLLAGLVAEDVGIDPAELNYVSYAGGGEVLTALLSNTVAVGVSGYNEFSDQIEAGNLRALAVSAEAPVDGIDIPSLMDQGVDVHLPNWRGIVAPPGITDAERDQLVSIFEEMVATPEWQDTLERNNWEPAVLTGDEFAAFIEEDQARVDQIIEELGL</sequence>
<accession>A0A7J5AZQ9</accession>
<comment type="caution">
    <text evidence="2">The sequence shown here is derived from an EMBL/GenBank/DDBJ whole genome shotgun (WGS) entry which is preliminary data.</text>
</comment>
<evidence type="ECO:0000313" key="2">
    <source>
        <dbReference type="EMBL" id="KAB1636949.1"/>
    </source>
</evidence>
<dbReference type="CDD" id="cd07012">
    <property type="entry name" value="PBP2_Bug_TTT"/>
    <property type="match status" value="1"/>
</dbReference>
<dbReference type="SUPFAM" id="SSF53850">
    <property type="entry name" value="Periplasmic binding protein-like II"/>
    <property type="match status" value="1"/>
</dbReference>
<dbReference type="InterPro" id="IPR042100">
    <property type="entry name" value="Bug_dom1"/>
</dbReference>
<name>A0A7J5AZQ9_9MICO</name>
<dbReference type="PANTHER" id="PTHR42928:SF3">
    <property type="entry name" value="UPF0065 PROTEIN YFLP"/>
    <property type="match status" value="1"/>
</dbReference>
<evidence type="ECO:0000313" key="3">
    <source>
        <dbReference type="Proteomes" id="UP000490386"/>
    </source>
</evidence>
<organism evidence="2 3">
    <name type="scientific">Pseudoclavibacter terrae</name>
    <dbReference type="NCBI Taxonomy" id="1530195"/>
    <lineage>
        <taxon>Bacteria</taxon>
        <taxon>Bacillati</taxon>
        <taxon>Actinomycetota</taxon>
        <taxon>Actinomycetes</taxon>
        <taxon>Micrococcales</taxon>
        <taxon>Microbacteriaceae</taxon>
        <taxon>Pseudoclavibacter</taxon>
    </lineage>
</organism>
<comment type="similarity">
    <text evidence="1">Belongs to the UPF0065 (bug) family.</text>
</comment>
<dbReference type="EMBL" id="WBJX01000005">
    <property type="protein sequence ID" value="KAB1636949.1"/>
    <property type="molecule type" value="Genomic_DNA"/>
</dbReference>
<protein>
    <submittedName>
        <fullName evidence="2">Tripartite tricarboxylate transporter substrate binding protein</fullName>
    </submittedName>
</protein>
<gene>
    <name evidence="2" type="ORF">F8O03_14880</name>
</gene>
<proteinExistence type="inferred from homology"/>
<dbReference type="PIRSF" id="PIRSF017082">
    <property type="entry name" value="YflP"/>
    <property type="match status" value="1"/>
</dbReference>
<evidence type="ECO:0000256" key="1">
    <source>
        <dbReference type="ARBA" id="ARBA00006987"/>
    </source>
</evidence>
<dbReference type="PANTHER" id="PTHR42928">
    <property type="entry name" value="TRICARBOXYLATE-BINDING PROTEIN"/>
    <property type="match status" value="1"/>
</dbReference>